<dbReference type="SUPFAM" id="SSF50998">
    <property type="entry name" value="Quinoprotein alcohol dehydrogenase-like"/>
    <property type="match status" value="1"/>
</dbReference>
<evidence type="ECO:0000313" key="9">
    <source>
        <dbReference type="Proteomes" id="UP000014680"/>
    </source>
</evidence>
<keyword evidence="9" id="KW-1185">Reference proteome</keyword>
<dbReference type="InterPro" id="IPR018846">
    <property type="entry name" value="Beta-prop_RSE1/DDB1/CPSF1_1st"/>
</dbReference>
<reference evidence="8 9" key="1">
    <citation type="submission" date="2012-10" db="EMBL/GenBank/DDBJ databases">
        <authorList>
            <person name="Zafar N."/>
            <person name="Inman J."/>
            <person name="Hall N."/>
            <person name="Lorenzi H."/>
            <person name="Caler E."/>
        </authorList>
    </citation>
    <scope>NUCLEOTIDE SEQUENCE [LARGE SCALE GENOMIC DNA]</scope>
    <source>
        <strain evidence="8 9">IP1</strain>
    </source>
</reference>
<evidence type="ECO:0000256" key="4">
    <source>
        <dbReference type="ARBA" id="ARBA00023242"/>
    </source>
</evidence>
<dbReference type="InterPro" id="IPR015943">
    <property type="entry name" value="WD40/YVTN_repeat-like_dom_sf"/>
</dbReference>
<dbReference type="InterPro" id="IPR004871">
    <property type="entry name" value="RSE1/DDB1/CPSF1_C"/>
</dbReference>
<dbReference type="GO" id="GO:0003676">
    <property type="term" value="F:nucleic acid binding"/>
    <property type="evidence" value="ECO:0007669"/>
    <property type="project" value="InterPro"/>
</dbReference>
<evidence type="ECO:0000256" key="3">
    <source>
        <dbReference type="ARBA" id="ARBA00014577"/>
    </source>
</evidence>
<dbReference type="Pfam" id="PF23726">
    <property type="entry name" value="Beta-prop_RSE1_2nd"/>
    <property type="match status" value="1"/>
</dbReference>
<accession>A0A0A1UBM3</accession>
<evidence type="ECO:0000313" key="8">
    <source>
        <dbReference type="EMBL" id="ELP92626.1"/>
    </source>
</evidence>
<dbReference type="GeneID" id="14891646"/>
<dbReference type="Pfam" id="PF03178">
    <property type="entry name" value="CPSF_A"/>
    <property type="match status" value="1"/>
</dbReference>
<dbReference type="AlphaFoldDB" id="A0A0A1UBM3"/>
<dbReference type="KEGG" id="eiv:EIN_369480"/>
<dbReference type="Gene3D" id="1.10.150.910">
    <property type="match status" value="1"/>
</dbReference>
<evidence type="ECO:0000259" key="6">
    <source>
        <dbReference type="Pfam" id="PF10433"/>
    </source>
</evidence>
<organism evidence="8 9">
    <name type="scientific">Entamoeba invadens IP1</name>
    <dbReference type="NCBI Taxonomy" id="370355"/>
    <lineage>
        <taxon>Eukaryota</taxon>
        <taxon>Amoebozoa</taxon>
        <taxon>Evosea</taxon>
        <taxon>Archamoebae</taxon>
        <taxon>Mastigamoebida</taxon>
        <taxon>Entamoebidae</taxon>
        <taxon>Entamoeba</taxon>
    </lineage>
</organism>
<dbReference type="SUPFAM" id="SSF50978">
    <property type="entry name" value="WD40 repeat-like"/>
    <property type="match status" value="1"/>
</dbReference>
<dbReference type="PANTHER" id="PTHR10644">
    <property type="entry name" value="DNA REPAIR/RNA PROCESSING CPSF FAMILY"/>
    <property type="match status" value="1"/>
</dbReference>
<keyword evidence="4" id="KW-0539">Nucleus</keyword>
<dbReference type="InterPro" id="IPR058543">
    <property type="entry name" value="Beta-prop_RSE1/DDB1/CPSF1_2nd"/>
</dbReference>
<dbReference type="OrthoDB" id="433457at2759"/>
<dbReference type="OMA" id="ITTRIDI"/>
<feature type="domain" description="RSE1/DDB1/CPSF1 first beta-propeller" evidence="6">
    <location>
        <begin position="15"/>
        <end position="331"/>
    </location>
</feature>
<dbReference type="EMBL" id="KB206332">
    <property type="protein sequence ID" value="ELP92626.1"/>
    <property type="molecule type" value="Genomic_DNA"/>
</dbReference>
<dbReference type="RefSeq" id="XP_004259397.1">
    <property type="nucleotide sequence ID" value="XM_004259349.1"/>
</dbReference>
<feature type="domain" description="RSE1/DDB1/CPSF1 second beta-propeller" evidence="7">
    <location>
        <begin position="379"/>
        <end position="686"/>
    </location>
</feature>
<feature type="domain" description="RSE1/DDB1/CPSF1 C-terminal" evidence="5">
    <location>
        <begin position="734"/>
        <end position="1054"/>
    </location>
</feature>
<dbReference type="VEuPathDB" id="AmoebaDB:EIN_369480"/>
<proteinExistence type="inferred from homology"/>
<dbReference type="InterPro" id="IPR050358">
    <property type="entry name" value="RSE1/DDB1/CFT1"/>
</dbReference>
<dbReference type="Proteomes" id="UP000014680">
    <property type="component" value="Unassembled WGS sequence"/>
</dbReference>
<evidence type="ECO:0000256" key="1">
    <source>
        <dbReference type="ARBA" id="ARBA00004123"/>
    </source>
</evidence>
<dbReference type="InterPro" id="IPR036322">
    <property type="entry name" value="WD40_repeat_dom_sf"/>
</dbReference>
<evidence type="ECO:0000256" key="2">
    <source>
        <dbReference type="ARBA" id="ARBA00007453"/>
    </source>
</evidence>
<gene>
    <name evidence="8" type="ORF">EIN_369480</name>
</gene>
<comment type="subcellular location">
    <subcellularLocation>
        <location evidence="1">Nucleus</location>
    </subcellularLocation>
</comment>
<evidence type="ECO:0000259" key="5">
    <source>
        <dbReference type="Pfam" id="PF03178"/>
    </source>
</evidence>
<dbReference type="GO" id="GO:0005634">
    <property type="term" value="C:nucleus"/>
    <property type="evidence" value="ECO:0007669"/>
    <property type="project" value="UniProtKB-SubCell"/>
</dbReference>
<comment type="similarity">
    <text evidence="2">Belongs to the DDB1 family.</text>
</comment>
<dbReference type="Pfam" id="PF10433">
    <property type="entry name" value="Beta-prop_RSE1_1st"/>
    <property type="match status" value="1"/>
</dbReference>
<protein>
    <recommendedName>
        <fullName evidence="3">DNA damage-binding protein 1</fullName>
    </recommendedName>
</protein>
<dbReference type="InterPro" id="IPR011047">
    <property type="entry name" value="Quinoprotein_ADH-like_sf"/>
</dbReference>
<sequence length="1086" mass="122060">MERKFYETTVAPATAITHTVIGKLEEGPTQFLITSRNVYVDIYEMSENGLKQRYSQMFPYSITLIQTYRVTEGKSIRDFVIILTSNHQLTITRLEGNTLKVVFGISVEDRLGRKAFYGALGVVMQNKYLILYLYNHQIKIISLPQGDEELLSQSVKSVRIDQERIVGMHIIGDNQIALHSDQNTKKTVVFYEVKTDDFSVSNSTEYQPIENVDFFVAHNNGFFVVQNGSLQYHYNTNTKSINVALPQITIATTCFLDNNRLLLCDNTGKSHLITLRLDVEQVHYYPLPFAKLSIPSKVVYLDNGVLFWGSSGGNSYLIKIGEERMEVLETFENRGPILDMITLHDEISKKDDLLICSNTYHQGTLKLLRSGVGVNILGEVEYRGIEKMWKCFENAGDMSDDYKEMYVIEGAFGSNFVHIEGRKGDVQIVEIANSVTVKGRIVGVGDFDGKLVVVTNGGISIARVHDTIVEEQFVSTEEITHCVSEGKDVVYSGRNTVKLFDAEKCVMSDIKRYEEEISSIGCYTVSSENTRERYIGVGRWEHKEIEIIDDQGDVLDRVYIGDVVSKSIKFVGTPSTLKVIIGLGDGRVVVSNIRKKNSTQMEEEHKVGKVIEVGMGGVSIDEMAIDGKMYEICVCERPTLMSLDDDKIKMMSVNIGESVGFLGVHITGIPNSVLIASKESLMIGSIEEVKAINTKSLELGVFVSRVVVSSDGRSGVLLSSEIEETRSGKNEVHFINLIDLRKMEIIDKVRLDKDEHGMAIDVKEIEEKELYIVGTAYAKLGEVEPSRGRFIIFEIHEEKIIEVSNRYVDGAVYSVKRFENDVGNYIAATIQKKVVVYQIERKIVDGKFAVTIEEKGGANVKLIGLFVKTLGHEILVGDLMKSISVFKFDEKATRNAVVETCRDFYASYTTAVEFMDEHCFMSSDSQGNLLVFTENTTTTNENEKFKLQNEAHIHVGECINVMCKGSIAVMNNAMWETQKKCMLFGGICGSIGGITEINLETYKKLFALESEMLREMKGVIECESFGQWKMVFDDWKRMEAQNVIDGNVVELFLDLPKESQKHIAEKIGYAGEELVTVLESMNTIFH</sequence>
<dbReference type="Gene3D" id="2.130.10.10">
    <property type="entry name" value="YVTN repeat-like/Quinoprotein amine dehydrogenase"/>
    <property type="match status" value="3"/>
</dbReference>
<name>A0A0A1UBM3_ENTIV</name>
<evidence type="ECO:0000259" key="7">
    <source>
        <dbReference type="Pfam" id="PF23726"/>
    </source>
</evidence>